<dbReference type="PANTHER" id="PTHR35519:SF2">
    <property type="entry name" value="PH DOMAIN PROTEIN"/>
    <property type="match status" value="1"/>
</dbReference>
<evidence type="ECO:0000313" key="4">
    <source>
        <dbReference type="EMBL" id="VEH70903.1"/>
    </source>
</evidence>
<dbReference type="EMBL" id="CP072385">
    <property type="protein sequence ID" value="QUC11956.1"/>
    <property type="molecule type" value="Genomic_DNA"/>
</dbReference>
<reference evidence="4 5" key="1">
    <citation type="submission" date="2018-12" db="EMBL/GenBank/DDBJ databases">
        <authorList>
            <consortium name="Pathogen Informatics"/>
        </authorList>
    </citation>
    <scope>NUCLEOTIDE SEQUENCE [LARGE SCALE GENOMIC DNA]</scope>
    <source>
        <strain evidence="4 5">NCTC12967</strain>
    </source>
</reference>
<dbReference type="Pfam" id="PF13430">
    <property type="entry name" value="DUF4112"/>
    <property type="match status" value="1"/>
</dbReference>
<feature type="region of interest" description="Disordered" evidence="1">
    <location>
        <begin position="1"/>
        <end position="25"/>
    </location>
</feature>
<dbReference type="GeneID" id="64407653"/>
<keyword evidence="2" id="KW-1133">Transmembrane helix</keyword>
<proteinExistence type="predicted"/>
<accession>A0A3N4D1K5</accession>
<keyword evidence="2" id="KW-0812">Transmembrane</keyword>
<evidence type="ECO:0000313" key="5">
    <source>
        <dbReference type="Proteomes" id="UP000273044"/>
    </source>
</evidence>
<organism evidence="4 5">
    <name type="scientific">Arachnia propionica</name>
    <dbReference type="NCBI Taxonomy" id="1750"/>
    <lineage>
        <taxon>Bacteria</taxon>
        <taxon>Bacillati</taxon>
        <taxon>Actinomycetota</taxon>
        <taxon>Actinomycetes</taxon>
        <taxon>Propionibacteriales</taxon>
        <taxon>Propionibacteriaceae</taxon>
        <taxon>Arachnia</taxon>
    </lineage>
</organism>
<dbReference type="RefSeq" id="WP_014847265.1">
    <property type="nucleotide sequence ID" value="NZ_CAUVFX010000032.1"/>
</dbReference>
<evidence type="ECO:0000256" key="1">
    <source>
        <dbReference type="SAM" id="MobiDB-lite"/>
    </source>
</evidence>
<keyword evidence="5" id="KW-1185">Reference proteome</keyword>
<dbReference type="OMA" id="IVWEARN"/>
<keyword evidence="2" id="KW-0472">Membrane</keyword>
<gene>
    <name evidence="3" type="ORF">J5A53_04495</name>
    <name evidence="4" type="ORF">NCTC12967_02209</name>
</gene>
<evidence type="ECO:0000313" key="3">
    <source>
        <dbReference type="EMBL" id="QUC11956.1"/>
    </source>
</evidence>
<dbReference type="Proteomes" id="UP000677180">
    <property type="component" value="Chromosome"/>
</dbReference>
<feature type="transmembrane region" description="Helical" evidence="2">
    <location>
        <begin position="95"/>
        <end position="118"/>
    </location>
</feature>
<dbReference type="OrthoDB" id="513552at2"/>
<dbReference type="AlphaFoldDB" id="A0A3N4D1K5"/>
<reference evidence="3" key="2">
    <citation type="submission" date="2021-03" db="EMBL/GenBank/DDBJ databases">
        <title>Human Oral Microbial Genomes.</title>
        <authorList>
            <person name="Johnston C.D."/>
            <person name="Chen T."/>
            <person name="Dewhirst F.E."/>
        </authorList>
    </citation>
    <scope>NUCLEOTIDE SEQUENCE</scope>
    <source>
        <strain evidence="3">F0714</strain>
    </source>
</reference>
<name>A0A3N4D1K5_9ACTN</name>
<sequence>MSSRDSHRSRALRTSESLPETKDGPSPISRHFTFWLDEVFRVPGTGFRFGFDPLLSLVPAAGNVVATVLGCVVILDAVRLRVPVPVLLRMLWNYVVNWCLGSVPLIGSFFDALWMSNAKNLKLLHRAIEDRDQVRRATITYWLVALTLVFGVTLVLLATPFVLLFWLFGLWLGR</sequence>
<dbReference type="PANTHER" id="PTHR35519">
    <property type="entry name" value="MEMBRANE PROTEINS"/>
    <property type="match status" value="1"/>
</dbReference>
<protein>
    <submittedName>
        <fullName evidence="3">DUF4112 domain-containing protein</fullName>
    </submittedName>
</protein>
<feature type="transmembrane region" description="Helical" evidence="2">
    <location>
        <begin position="139"/>
        <end position="168"/>
    </location>
</feature>
<evidence type="ECO:0000256" key="2">
    <source>
        <dbReference type="SAM" id="Phobius"/>
    </source>
</evidence>
<dbReference type="EMBL" id="LR134406">
    <property type="protein sequence ID" value="VEH70903.1"/>
    <property type="molecule type" value="Genomic_DNA"/>
</dbReference>
<dbReference type="InterPro" id="IPR025187">
    <property type="entry name" value="DUF4112"/>
</dbReference>
<feature type="transmembrane region" description="Helical" evidence="2">
    <location>
        <begin position="54"/>
        <end position="75"/>
    </location>
</feature>
<dbReference type="Proteomes" id="UP000273044">
    <property type="component" value="Chromosome"/>
</dbReference>